<dbReference type="Proteomes" id="UP000054988">
    <property type="component" value="Unassembled WGS sequence"/>
</dbReference>
<proteinExistence type="predicted"/>
<organism evidence="1 2">
    <name type="scientific">Moniliophthora roreri</name>
    <name type="common">Frosty pod rot fungus</name>
    <name type="synonym">Monilia roreri</name>
    <dbReference type="NCBI Taxonomy" id="221103"/>
    <lineage>
        <taxon>Eukaryota</taxon>
        <taxon>Fungi</taxon>
        <taxon>Dikarya</taxon>
        <taxon>Basidiomycota</taxon>
        <taxon>Agaricomycotina</taxon>
        <taxon>Agaricomycetes</taxon>
        <taxon>Agaricomycetidae</taxon>
        <taxon>Agaricales</taxon>
        <taxon>Marasmiineae</taxon>
        <taxon>Marasmiaceae</taxon>
        <taxon>Moniliophthora</taxon>
    </lineage>
</organism>
<reference evidence="1 2" key="1">
    <citation type="submission" date="2015-12" db="EMBL/GenBank/DDBJ databases">
        <title>Draft genome sequence of Moniliophthora roreri, the causal agent of frosty pod rot of cacao.</title>
        <authorList>
            <person name="Aime M.C."/>
            <person name="Diaz-Valderrama J.R."/>
            <person name="Kijpornyongpan T."/>
            <person name="Phillips-Mora W."/>
        </authorList>
    </citation>
    <scope>NUCLEOTIDE SEQUENCE [LARGE SCALE GENOMIC DNA]</scope>
    <source>
        <strain evidence="1 2">MCA 2952</strain>
    </source>
</reference>
<dbReference type="EMBL" id="LATX01002330">
    <property type="protein sequence ID" value="KTB31364.1"/>
    <property type="molecule type" value="Genomic_DNA"/>
</dbReference>
<dbReference type="AlphaFoldDB" id="A0A0W0F558"/>
<name>A0A0W0F558_MONRR</name>
<evidence type="ECO:0000313" key="2">
    <source>
        <dbReference type="Proteomes" id="UP000054988"/>
    </source>
</evidence>
<comment type="caution">
    <text evidence="1">The sequence shown here is derived from an EMBL/GenBank/DDBJ whole genome shotgun (WGS) entry which is preliminary data.</text>
</comment>
<gene>
    <name evidence="1" type="ORF">WG66_16044</name>
</gene>
<evidence type="ECO:0000313" key="1">
    <source>
        <dbReference type="EMBL" id="KTB31364.1"/>
    </source>
</evidence>
<protein>
    <submittedName>
        <fullName evidence="1">Uncharacterized protein</fullName>
    </submittedName>
</protein>
<accession>A0A0W0F558</accession>
<sequence length="158" mass="17566">MPAVPNSNVDCNAFSTDVTEAASANSSSSTSTPLLLLGLFNVLYLLGPPIFKWRFPCQSTDELDAFASKLEDLIENNSSLERDVLGDSSEVFRTSLEELNKQANKIRNFASSEPARSNPLAWVKFQWALLNDVDSCYISLKRLKGEVEAKIRDEEKTD</sequence>